<gene>
    <name evidence="2" type="ORF">BDA96_07G214300</name>
</gene>
<comment type="caution">
    <text evidence="2">The sequence shown here is derived from an EMBL/GenBank/DDBJ whole genome shotgun (WGS) entry which is preliminary data.</text>
</comment>
<keyword evidence="1" id="KW-0812">Transmembrane</keyword>
<keyword evidence="1" id="KW-0472">Membrane</keyword>
<evidence type="ECO:0000313" key="3">
    <source>
        <dbReference type="Proteomes" id="UP000807115"/>
    </source>
</evidence>
<dbReference type="EMBL" id="CM027686">
    <property type="protein sequence ID" value="KAG0524470.1"/>
    <property type="molecule type" value="Genomic_DNA"/>
</dbReference>
<name>A0A921UBB8_SORBI</name>
<protein>
    <submittedName>
        <fullName evidence="2">Uncharacterized protein</fullName>
    </submittedName>
</protein>
<sequence length="91" mass="10114">MAETFVVLVLVVLVGCLLCLTWILIYAHVMWPCASVQISLRIIWLSLAMSKKDQVFGCPEPRWPLARCIAFCCSCSLATSQCVCSFLLKGD</sequence>
<dbReference type="AlphaFoldDB" id="A0A921UBB8"/>
<accession>A0A921UBB8</accession>
<reference evidence="2" key="2">
    <citation type="submission" date="2020-10" db="EMBL/GenBank/DDBJ databases">
        <authorList>
            <person name="Cooper E.A."/>
            <person name="Brenton Z.W."/>
            <person name="Flinn B.S."/>
            <person name="Jenkins J."/>
            <person name="Shu S."/>
            <person name="Flowers D."/>
            <person name="Luo F."/>
            <person name="Wang Y."/>
            <person name="Xia P."/>
            <person name="Barry K."/>
            <person name="Daum C."/>
            <person name="Lipzen A."/>
            <person name="Yoshinaga Y."/>
            <person name="Schmutz J."/>
            <person name="Saski C."/>
            <person name="Vermerris W."/>
            <person name="Kresovich S."/>
        </authorList>
    </citation>
    <scope>NUCLEOTIDE SEQUENCE</scope>
</reference>
<proteinExistence type="predicted"/>
<keyword evidence="1" id="KW-1133">Transmembrane helix</keyword>
<dbReference type="Proteomes" id="UP000807115">
    <property type="component" value="Chromosome 7"/>
</dbReference>
<evidence type="ECO:0000313" key="2">
    <source>
        <dbReference type="EMBL" id="KAG0524470.1"/>
    </source>
</evidence>
<evidence type="ECO:0000256" key="1">
    <source>
        <dbReference type="SAM" id="Phobius"/>
    </source>
</evidence>
<feature type="transmembrane region" description="Helical" evidence="1">
    <location>
        <begin position="5"/>
        <end position="23"/>
    </location>
</feature>
<organism evidence="2 3">
    <name type="scientific">Sorghum bicolor</name>
    <name type="common">Sorghum</name>
    <name type="synonym">Sorghum vulgare</name>
    <dbReference type="NCBI Taxonomy" id="4558"/>
    <lineage>
        <taxon>Eukaryota</taxon>
        <taxon>Viridiplantae</taxon>
        <taxon>Streptophyta</taxon>
        <taxon>Embryophyta</taxon>
        <taxon>Tracheophyta</taxon>
        <taxon>Spermatophyta</taxon>
        <taxon>Magnoliopsida</taxon>
        <taxon>Liliopsida</taxon>
        <taxon>Poales</taxon>
        <taxon>Poaceae</taxon>
        <taxon>PACMAD clade</taxon>
        <taxon>Panicoideae</taxon>
        <taxon>Andropogonodae</taxon>
        <taxon>Andropogoneae</taxon>
        <taxon>Sorghinae</taxon>
        <taxon>Sorghum</taxon>
    </lineage>
</organism>
<reference evidence="2" key="1">
    <citation type="journal article" date="2019" name="BMC Genomics">
        <title>A new reference genome for Sorghum bicolor reveals high levels of sequence similarity between sweet and grain genotypes: implications for the genetics of sugar metabolism.</title>
        <authorList>
            <person name="Cooper E.A."/>
            <person name="Brenton Z.W."/>
            <person name="Flinn B.S."/>
            <person name="Jenkins J."/>
            <person name="Shu S."/>
            <person name="Flowers D."/>
            <person name="Luo F."/>
            <person name="Wang Y."/>
            <person name="Xia P."/>
            <person name="Barry K."/>
            <person name="Daum C."/>
            <person name="Lipzen A."/>
            <person name="Yoshinaga Y."/>
            <person name="Schmutz J."/>
            <person name="Saski C."/>
            <person name="Vermerris W."/>
            <person name="Kresovich S."/>
        </authorList>
    </citation>
    <scope>NUCLEOTIDE SEQUENCE</scope>
</reference>